<dbReference type="InterPro" id="IPR027396">
    <property type="entry name" value="DsrEFH-like"/>
</dbReference>
<dbReference type="EMBL" id="JACBGI020000025">
    <property type="protein sequence ID" value="MBF6058701.1"/>
    <property type="molecule type" value="Genomic_DNA"/>
</dbReference>
<dbReference type="RefSeq" id="WP_185978848.1">
    <property type="nucleotide sequence ID" value="NZ_JACBGI020000025.1"/>
</dbReference>
<name>A0ABS0C0U0_9GAMM</name>
<comment type="caution">
    <text evidence="2">The sequence shown here is derived from an EMBL/GenBank/DDBJ whole genome shotgun (WGS) entry which is preliminary data.</text>
</comment>
<proteinExistence type="predicted"/>
<reference evidence="2 3" key="1">
    <citation type="submission" date="2020-11" db="EMBL/GenBank/DDBJ databases">
        <title>Sulfur oxidizing isolate from Hospital Hole Sinkhole.</title>
        <authorList>
            <person name="Scott K.M."/>
        </authorList>
    </citation>
    <scope>NUCLEOTIDE SEQUENCE [LARGE SCALE GENOMIC DNA]</scope>
    <source>
        <strain evidence="2 3">HH1</strain>
    </source>
</reference>
<evidence type="ECO:0000313" key="3">
    <source>
        <dbReference type="Proteomes" id="UP001193680"/>
    </source>
</evidence>
<keyword evidence="3" id="KW-1185">Reference proteome</keyword>
<organism evidence="2 3">
    <name type="scientific">Thiomicrorhabdus heinhorstiae</name>
    <dbReference type="NCBI Taxonomy" id="2748010"/>
    <lineage>
        <taxon>Bacteria</taxon>
        <taxon>Pseudomonadati</taxon>
        <taxon>Pseudomonadota</taxon>
        <taxon>Gammaproteobacteria</taxon>
        <taxon>Thiotrichales</taxon>
        <taxon>Piscirickettsiaceae</taxon>
        <taxon>Thiomicrorhabdus</taxon>
    </lineage>
</organism>
<gene>
    <name evidence="2" type="ORF">H8792_010150</name>
</gene>
<keyword evidence="1" id="KW-0472">Membrane</keyword>
<dbReference type="Proteomes" id="UP001193680">
    <property type="component" value="Unassembled WGS sequence"/>
</dbReference>
<evidence type="ECO:0000256" key="1">
    <source>
        <dbReference type="SAM" id="Phobius"/>
    </source>
</evidence>
<feature type="transmembrane region" description="Helical" evidence="1">
    <location>
        <begin position="74"/>
        <end position="98"/>
    </location>
</feature>
<evidence type="ECO:0008006" key="4">
    <source>
        <dbReference type="Google" id="ProtNLM"/>
    </source>
</evidence>
<protein>
    <recommendedName>
        <fullName evidence="4">Zinc-finger domain-containing protein</fullName>
    </recommendedName>
</protein>
<keyword evidence="1" id="KW-1133">Transmembrane helix</keyword>
<dbReference type="Gene3D" id="3.40.1260.10">
    <property type="entry name" value="DsrEFH-like"/>
    <property type="match status" value="1"/>
</dbReference>
<evidence type="ECO:0000313" key="2">
    <source>
        <dbReference type="EMBL" id="MBF6058701.1"/>
    </source>
</evidence>
<sequence length="231" mass="26078">MAKKLESYQIHAYVDGQLSREECLEVEMAMQHDPELEQHICQLRGLKSKLKEVYNDIPLPKNAPLKTEKSKFSAFSGSMAASIILGMFLGAGALQLYLHGWQESVNVLQEQQQVASSKYIIHLDSDDPKKELLALSEAQKLLSGGGPEVQVDMISNYRGVNLFEVNNPNRSELEGLLNQYPNLTLYACHRAIQRALDRGEKIKMLPQVVQDKPGIDTLAERLIEGWRYIKI</sequence>
<keyword evidence="1" id="KW-0812">Transmembrane</keyword>
<accession>A0ABS0C0U0</accession>
<dbReference type="SUPFAM" id="SSF75169">
    <property type="entry name" value="DsrEFH-like"/>
    <property type="match status" value="1"/>
</dbReference>